<proteinExistence type="predicted"/>
<reference evidence="2" key="1">
    <citation type="submission" date="2018-01" db="EMBL/GenBank/DDBJ databases">
        <title>An insight into the sialome of Amazonian anophelines.</title>
        <authorList>
            <person name="Ribeiro J.M."/>
            <person name="Scarpassa V."/>
            <person name="Calvo E."/>
        </authorList>
    </citation>
    <scope>NUCLEOTIDE SEQUENCE</scope>
    <source>
        <tissue evidence="2">Salivary glands</tissue>
    </source>
</reference>
<dbReference type="AlphaFoldDB" id="A0A2M3ZQR7"/>
<sequence>MATVLVAVLVVVDPATARPPFATADIAAAAWDISASITLEAVALPELLLLELLELLELLDAETDFGCRNRSGDGGTAGRPLGCGDWIASELCDTGRGEGERLRFRQLKSFGSSSWHESGDITIGDDSVG</sequence>
<evidence type="ECO:0000256" key="1">
    <source>
        <dbReference type="SAM" id="SignalP"/>
    </source>
</evidence>
<evidence type="ECO:0000313" key="2">
    <source>
        <dbReference type="EMBL" id="MBW30894.1"/>
    </source>
</evidence>
<feature type="signal peptide" evidence="1">
    <location>
        <begin position="1"/>
        <end position="17"/>
    </location>
</feature>
<dbReference type="EMBL" id="GGFM01010143">
    <property type="protein sequence ID" value="MBW30894.1"/>
    <property type="molecule type" value="Transcribed_RNA"/>
</dbReference>
<keyword evidence="1" id="KW-0732">Signal</keyword>
<feature type="chain" id="PRO_5014811465" evidence="1">
    <location>
        <begin position="18"/>
        <end position="129"/>
    </location>
</feature>
<accession>A0A2M3ZQR7</accession>
<protein>
    <submittedName>
        <fullName evidence="2">Putative secreted peptide</fullName>
    </submittedName>
</protein>
<name>A0A2M3ZQR7_9DIPT</name>
<organism evidence="2">
    <name type="scientific">Anopheles braziliensis</name>
    <dbReference type="NCBI Taxonomy" id="58242"/>
    <lineage>
        <taxon>Eukaryota</taxon>
        <taxon>Metazoa</taxon>
        <taxon>Ecdysozoa</taxon>
        <taxon>Arthropoda</taxon>
        <taxon>Hexapoda</taxon>
        <taxon>Insecta</taxon>
        <taxon>Pterygota</taxon>
        <taxon>Neoptera</taxon>
        <taxon>Endopterygota</taxon>
        <taxon>Diptera</taxon>
        <taxon>Nematocera</taxon>
        <taxon>Culicoidea</taxon>
        <taxon>Culicidae</taxon>
        <taxon>Anophelinae</taxon>
        <taxon>Anopheles</taxon>
    </lineage>
</organism>